<reference evidence="2" key="1">
    <citation type="journal article" date="2019" name="Int. J. Syst. Evol. Microbiol.">
        <title>The Global Catalogue of Microorganisms (GCM) 10K type strain sequencing project: providing services to taxonomists for standard genome sequencing and annotation.</title>
        <authorList>
            <consortium name="The Broad Institute Genomics Platform"/>
            <consortium name="The Broad Institute Genome Sequencing Center for Infectious Disease"/>
            <person name="Wu L."/>
            <person name="Ma J."/>
        </authorList>
    </citation>
    <scope>NUCLEOTIDE SEQUENCE [LARGE SCALE GENOMIC DNA]</scope>
    <source>
        <strain evidence="2">CGMCC 4.1622</strain>
    </source>
</reference>
<accession>A0ABW0V500</accession>
<name>A0ABW0V500_9ACTN</name>
<organism evidence="1 2">
    <name type="scientific">Kitasatospora cinereorecta</name>
    <dbReference type="NCBI Taxonomy" id="285560"/>
    <lineage>
        <taxon>Bacteria</taxon>
        <taxon>Bacillati</taxon>
        <taxon>Actinomycetota</taxon>
        <taxon>Actinomycetes</taxon>
        <taxon>Kitasatosporales</taxon>
        <taxon>Streptomycetaceae</taxon>
        <taxon>Kitasatospora</taxon>
    </lineage>
</organism>
<comment type="caution">
    <text evidence="1">The sequence shown here is derived from an EMBL/GenBank/DDBJ whole genome shotgun (WGS) entry which is preliminary data.</text>
</comment>
<sequence>MFDQLRVEVVPEGQRWPGQVRIEVNGRDVAVESVGEDARGPFLAHLFPDGAPSPLRATVEPRRVRMGEPDCTGGCCGYLSVVVQRIGGIVEWSEWQVPYEAAPLPWFHFDADRYDAEVWRAEAELSGVGTPGS</sequence>
<keyword evidence="2" id="KW-1185">Reference proteome</keyword>
<dbReference type="EMBL" id="JBHSOC010000004">
    <property type="protein sequence ID" value="MFC5640433.1"/>
    <property type="molecule type" value="Genomic_DNA"/>
</dbReference>
<protein>
    <submittedName>
        <fullName evidence="1">Uncharacterized protein</fullName>
    </submittedName>
</protein>
<dbReference type="Proteomes" id="UP001596066">
    <property type="component" value="Unassembled WGS sequence"/>
</dbReference>
<dbReference type="RefSeq" id="WP_346141397.1">
    <property type="nucleotide sequence ID" value="NZ_BAAAUA010000004.1"/>
</dbReference>
<evidence type="ECO:0000313" key="1">
    <source>
        <dbReference type="EMBL" id="MFC5640433.1"/>
    </source>
</evidence>
<evidence type="ECO:0000313" key="2">
    <source>
        <dbReference type="Proteomes" id="UP001596066"/>
    </source>
</evidence>
<gene>
    <name evidence="1" type="ORF">ACFPZF_03575</name>
</gene>
<proteinExistence type="predicted"/>